<protein>
    <submittedName>
        <fullName evidence="3">Endonuclease/exonuclease/phosphatase</fullName>
    </submittedName>
</protein>
<organism evidence="3 4">
    <name type="scientific">Gordonia bronchialis (strain ATCC 25592 / DSM 43247 / BCRC 13721 / JCM 3198 / KCTC 3076 / NBRC 16047 / NCTC 10667)</name>
    <name type="common">Rhodococcus bronchialis</name>
    <dbReference type="NCBI Taxonomy" id="526226"/>
    <lineage>
        <taxon>Bacteria</taxon>
        <taxon>Bacillati</taxon>
        <taxon>Actinomycetota</taxon>
        <taxon>Actinomycetes</taxon>
        <taxon>Mycobacteriales</taxon>
        <taxon>Gordoniaceae</taxon>
        <taxon>Gordonia</taxon>
    </lineage>
</organism>
<dbReference type="eggNOG" id="COG3021">
    <property type="taxonomic scope" value="Bacteria"/>
</dbReference>
<dbReference type="EMBL" id="CP001802">
    <property type="protein sequence ID" value="ACY23107.1"/>
    <property type="molecule type" value="Genomic_DNA"/>
</dbReference>
<sequence length="318" mass="33630">MVRTVVMLGGWGLVGAGILGVVAHVSGLVSSTLSRLASFTPVFVLGAMVGLVVLGAARRVYSAAVALVVVVAGIATQLPLFVGADEVVADSDLRVMQANIYLGQADTADLARTVADRRIDVLTVVELTPDAVGRIDRSGLRARLPFVYLDPRDGGSGAGIYSRFPLTDRHALAGMEHANLRAVADVPGVGRRALYVLHPIPPYPEPAWKWDLELRRLAGALRAEQLPLIIGADFNSTYDHRRFRDLLSGSSSPGSPQLTDAAEHLGTGIVATYPADRTISPMLALDRVLTRAGPVPTSFVAVDLPGSDHRGVVATVRP</sequence>
<dbReference type="SUPFAM" id="SSF56219">
    <property type="entry name" value="DNase I-like"/>
    <property type="match status" value="1"/>
</dbReference>
<keyword evidence="1" id="KW-0472">Membrane</keyword>
<dbReference type="AlphaFoldDB" id="D0L3V4"/>
<reference evidence="3 4" key="2">
    <citation type="journal article" date="2010" name="Stand. Genomic Sci.">
        <title>Complete genome sequence of Gordonia bronchialis type strain (3410).</title>
        <authorList>
            <person name="Ivanova N."/>
            <person name="Sikorski J."/>
            <person name="Jando M."/>
            <person name="Lapidus A."/>
            <person name="Nolan M."/>
            <person name="Lucas S."/>
            <person name="Del Rio T.G."/>
            <person name="Tice H."/>
            <person name="Copeland A."/>
            <person name="Cheng J.F."/>
            <person name="Chen F."/>
            <person name="Bruce D."/>
            <person name="Goodwin L."/>
            <person name="Pitluck S."/>
            <person name="Mavromatis K."/>
            <person name="Ovchinnikova G."/>
            <person name="Pati A."/>
            <person name="Chen A."/>
            <person name="Palaniappan K."/>
            <person name="Land M."/>
            <person name="Hauser L."/>
            <person name="Chang Y.J."/>
            <person name="Jeffries C.D."/>
            <person name="Chain P."/>
            <person name="Saunders E."/>
            <person name="Han C."/>
            <person name="Detter J.C."/>
            <person name="Brettin T."/>
            <person name="Rohde M."/>
            <person name="Goker M."/>
            <person name="Bristow J."/>
            <person name="Eisen J.A."/>
            <person name="Markowitz V."/>
            <person name="Hugenholtz P."/>
            <person name="Klenk H.P."/>
            <person name="Kyrpides N.C."/>
        </authorList>
    </citation>
    <scope>NUCLEOTIDE SEQUENCE [LARGE SCALE GENOMIC DNA]</scope>
    <source>
        <strain evidence="4">ATCC 25592 / DSM 43247 / BCRC 13721 / JCM 3198 / KCTC 3076 / NBRC 16047 / NCTC 10667</strain>
    </source>
</reference>
<dbReference type="RefSeq" id="WP_012835610.1">
    <property type="nucleotide sequence ID" value="NC_013441.1"/>
</dbReference>
<dbReference type="GO" id="GO:0004519">
    <property type="term" value="F:endonuclease activity"/>
    <property type="evidence" value="ECO:0007669"/>
    <property type="project" value="UniProtKB-KW"/>
</dbReference>
<dbReference type="InterPro" id="IPR005135">
    <property type="entry name" value="Endo/exonuclease/phosphatase"/>
</dbReference>
<name>D0L3V4_GORB4</name>
<feature type="transmembrane region" description="Helical" evidence="1">
    <location>
        <begin position="36"/>
        <end position="57"/>
    </location>
</feature>
<keyword evidence="3" id="KW-0255">Endonuclease</keyword>
<gene>
    <name evidence="3" type="ordered locus">Gbro_3933</name>
</gene>
<keyword evidence="3" id="KW-0540">Nuclease</keyword>
<accession>D0L3V4</accession>
<evidence type="ECO:0000259" key="2">
    <source>
        <dbReference type="Pfam" id="PF03372"/>
    </source>
</evidence>
<feature type="domain" description="Endonuclease/exonuclease/phosphatase" evidence="2">
    <location>
        <begin position="96"/>
        <end position="309"/>
    </location>
</feature>
<dbReference type="InterPro" id="IPR036691">
    <property type="entry name" value="Endo/exonu/phosph_ase_sf"/>
</dbReference>
<keyword evidence="1" id="KW-1133">Transmembrane helix</keyword>
<dbReference type="STRING" id="526226.Gbro_3933"/>
<evidence type="ECO:0000313" key="3">
    <source>
        <dbReference type="EMBL" id="ACY23107.1"/>
    </source>
</evidence>
<dbReference type="HOGENOM" id="CLU_052333_1_0_11"/>
<feature type="transmembrane region" description="Helical" evidence="1">
    <location>
        <begin position="63"/>
        <end position="84"/>
    </location>
</feature>
<evidence type="ECO:0000256" key="1">
    <source>
        <dbReference type="SAM" id="Phobius"/>
    </source>
</evidence>
<evidence type="ECO:0000313" key="4">
    <source>
        <dbReference type="Proteomes" id="UP000001219"/>
    </source>
</evidence>
<reference evidence="4" key="1">
    <citation type="submission" date="2009-10" db="EMBL/GenBank/DDBJ databases">
        <title>The complete chromosome of Gordonia bronchialis DSM 43247.</title>
        <authorList>
            <consortium name="US DOE Joint Genome Institute (JGI-PGF)"/>
            <person name="Lucas S."/>
            <person name="Copeland A."/>
            <person name="Lapidus A."/>
            <person name="Glavina del Rio T."/>
            <person name="Dalin E."/>
            <person name="Tice H."/>
            <person name="Bruce D."/>
            <person name="Goodwin L."/>
            <person name="Pitluck S."/>
            <person name="Kyrpides N."/>
            <person name="Mavromatis K."/>
            <person name="Ivanova N."/>
            <person name="Ovchinnikova G."/>
            <person name="Saunders E."/>
            <person name="Brettin T."/>
            <person name="Detter J.C."/>
            <person name="Han C."/>
            <person name="Larimer F."/>
            <person name="Land M."/>
            <person name="Hauser L."/>
            <person name="Markowitz V."/>
            <person name="Cheng J.-F."/>
            <person name="Hugenholtz P."/>
            <person name="Woyke T."/>
            <person name="Wu D."/>
            <person name="Jando M."/>
            <person name="Schneider S."/>
            <person name="Goeker M."/>
            <person name="Klenk H.-P."/>
            <person name="Eisen J.A."/>
        </authorList>
    </citation>
    <scope>NUCLEOTIDE SEQUENCE [LARGE SCALE GENOMIC DNA]</scope>
    <source>
        <strain evidence="4">ATCC 25592 / DSM 43247 / BCRC 13721 / JCM 3198 / KCTC 3076 / NBRC 16047 / NCTC 10667</strain>
    </source>
</reference>
<keyword evidence="3" id="KW-0378">Hydrolase</keyword>
<dbReference type="KEGG" id="gbr:Gbro_3933"/>
<keyword evidence="4" id="KW-1185">Reference proteome</keyword>
<dbReference type="Gene3D" id="3.60.10.10">
    <property type="entry name" value="Endonuclease/exonuclease/phosphatase"/>
    <property type="match status" value="1"/>
</dbReference>
<keyword evidence="1" id="KW-0812">Transmembrane</keyword>
<feature type="transmembrane region" description="Helical" evidence="1">
    <location>
        <begin position="6"/>
        <end position="29"/>
    </location>
</feature>
<proteinExistence type="predicted"/>
<dbReference type="Pfam" id="PF03372">
    <property type="entry name" value="Exo_endo_phos"/>
    <property type="match status" value="1"/>
</dbReference>
<dbReference type="Proteomes" id="UP000001219">
    <property type="component" value="Chromosome"/>
</dbReference>